<feature type="domain" description="Gag1-like clamp" evidence="1">
    <location>
        <begin position="8"/>
        <end position="64"/>
    </location>
</feature>
<dbReference type="EMBL" id="JABTTQ020002282">
    <property type="protein sequence ID" value="KAK6124917.1"/>
    <property type="molecule type" value="Genomic_DNA"/>
</dbReference>
<protein>
    <recommendedName>
        <fullName evidence="1">Gag1-like clamp domain-containing protein</fullName>
    </recommendedName>
</protein>
<dbReference type="InterPro" id="IPR025124">
    <property type="entry name" value="Gag1-like_clamp"/>
</dbReference>
<accession>A0ABR0WS01</accession>
<dbReference type="PANTHER" id="PTHR33373:SF1">
    <property type="entry name" value="DUF4050 DOMAIN-CONTAINING PROTEIN"/>
    <property type="match status" value="1"/>
</dbReference>
<sequence length="112" mass="12913">MDYNEVLSYKNISSRNVLSQIHEAHGAGNSIKPSKFVNHGLLLWNQGRRKWIGDKKALGRSRKLHMPKLRTLCLCMAKKFCCSGIATYDKLLRRNEAFPRPIPLRVCLFPFL</sequence>
<evidence type="ECO:0000313" key="4">
    <source>
        <dbReference type="Proteomes" id="UP001318860"/>
    </source>
</evidence>
<name>A0ABR0WS01_REHGL</name>
<dbReference type="PANTHER" id="PTHR33373">
    <property type="entry name" value="OS07G0479600 PROTEIN"/>
    <property type="match status" value="1"/>
</dbReference>
<proteinExistence type="predicted"/>
<dbReference type="Pfam" id="PF13259">
    <property type="entry name" value="clamp_Gag1-like"/>
    <property type="match status" value="1"/>
</dbReference>
<reference evidence="3" key="2">
    <citation type="submission" date="2024-01" db="EMBL/GenBank/DDBJ databases">
        <authorList>
            <person name="Ma L."/>
        </authorList>
    </citation>
    <scope>NUCLEOTIDE SEQUENCE</scope>
    <source>
        <strain evidence="3">DH-2019</strain>
        <tissue evidence="3">Leaves</tissue>
    </source>
</reference>
<dbReference type="EMBL" id="JABTTQ020000009">
    <property type="protein sequence ID" value="KAK6148969.1"/>
    <property type="molecule type" value="Genomic_DNA"/>
</dbReference>
<organism evidence="3 4">
    <name type="scientific">Rehmannia glutinosa</name>
    <name type="common">Chinese foxglove</name>
    <dbReference type="NCBI Taxonomy" id="99300"/>
    <lineage>
        <taxon>Eukaryota</taxon>
        <taxon>Viridiplantae</taxon>
        <taxon>Streptophyta</taxon>
        <taxon>Embryophyta</taxon>
        <taxon>Tracheophyta</taxon>
        <taxon>Spermatophyta</taxon>
        <taxon>Magnoliopsida</taxon>
        <taxon>eudicotyledons</taxon>
        <taxon>Gunneridae</taxon>
        <taxon>Pentapetalae</taxon>
        <taxon>asterids</taxon>
        <taxon>lamiids</taxon>
        <taxon>Lamiales</taxon>
        <taxon>Orobanchaceae</taxon>
        <taxon>Rehmannieae</taxon>
        <taxon>Rehmannia</taxon>
    </lineage>
</organism>
<dbReference type="Proteomes" id="UP001318860">
    <property type="component" value="Unassembled WGS sequence"/>
</dbReference>
<comment type="caution">
    <text evidence="3">The sequence shown here is derived from an EMBL/GenBank/DDBJ whole genome shotgun (WGS) entry which is preliminary data.</text>
</comment>
<gene>
    <name evidence="3" type="ORF">DH2020_016494</name>
    <name evidence="2" type="ORF">DH2020_041328</name>
</gene>
<keyword evidence="4" id="KW-1185">Reference proteome</keyword>
<evidence type="ECO:0000259" key="1">
    <source>
        <dbReference type="Pfam" id="PF13259"/>
    </source>
</evidence>
<evidence type="ECO:0000313" key="2">
    <source>
        <dbReference type="EMBL" id="KAK6124917.1"/>
    </source>
</evidence>
<reference evidence="3 4" key="1">
    <citation type="journal article" date="2021" name="Comput. Struct. Biotechnol. J.">
        <title>De novo genome assembly of the potent medicinal plant Rehmannia glutinosa using nanopore technology.</title>
        <authorList>
            <person name="Ma L."/>
            <person name="Dong C."/>
            <person name="Song C."/>
            <person name="Wang X."/>
            <person name="Zheng X."/>
            <person name="Niu Y."/>
            <person name="Chen S."/>
            <person name="Feng W."/>
        </authorList>
    </citation>
    <scope>NUCLEOTIDE SEQUENCE [LARGE SCALE GENOMIC DNA]</scope>
    <source>
        <strain evidence="3">DH-2019</strain>
    </source>
</reference>
<evidence type="ECO:0000313" key="3">
    <source>
        <dbReference type="EMBL" id="KAK6148969.1"/>
    </source>
</evidence>